<dbReference type="EMBL" id="JAROCB010000005">
    <property type="protein sequence ID" value="MDN4598834.1"/>
    <property type="molecule type" value="Genomic_DNA"/>
</dbReference>
<protein>
    <submittedName>
        <fullName evidence="1">Uncharacterized protein</fullName>
    </submittedName>
</protein>
<name>A0ABT8J175_9MICO</name>
<dbReference type="RefSeq" id="WP_301220184.1">
    <property type="nucleotide sequence ID" value="NZ_JAROCB010000005.1"/>
</dbReference>
<dbReference type="Proteomes" id="UP001174210">
    <property type="component" value="Unassembled WGS sequence"/>
</dbReference>
<accession>A0ABT8J175</accession>
<comment type="caution">
    <text evidence="1">The sequence shown here is derived from an EMBL/GenBank/DDBJ whole genome shotgun (WGS) entry which is preliminary data.</text>
</comment>
<keyword evidence="2" id="KW-1185">Reference proteome</keyword>
<organism evidence="1 2">
    <name type="scientific">Leifsonia virtsii</name>
    <dbReference type="NCBI Taxonomy" id="3035915"/>
    <lineage>
        <taxon>Bacteria</taxon>
        <taxon>Bacillati</taxon>
        <taxon>Actinomycetota</taxon>
        <taxon>Actinomycetes</taxon>
        <taxon>Micrococcales</taxon>
        <taxon>Microbacteriaceae</taxon>
        <taxon>Leifsonia</taxon>
    </lineage>
</organism>
<gene>
    <name evidence="1" type="ORF">P5G59_16895</name>
</gene>
<sequence length="126" mass="13738">MADAVLDMLNANARSIRDEVPIAGSTATEREVVARDALARGTLGSTLVDDGARENRWYTCRLADGRVVGRWSNSWAEAVLYTAMWTGVDVVRCVLDPDGSLHNAERTTRGTGVLFDLLDLADEGER</sequence>
<reference evidence="1" key="1">
    <citation type="submission" date="2023-03" db="EMBL/GenBank/DDBJ databases">
        <title>MT1 and MT2 Draft Genomes of Novel Species.</title>
        <authorList>
            <person name="Venkateswaran K."/>
        </authorList>
    </citation>
    <scope>NUCLEOTIDE SEQUENCE</scope>
    <source>
        <strain evidence="1">F6_8S_P_1A</strain>
    </source>
</reference>
<evidence type="ECO:0000313" key="1">
    <source>
        <dbReference type="EMBL" id="MDN4598834.1"/>
    </source>
</evidence>
<evidence type="ECO:0000313" key="2">
    <source>
        <dbReference type="Proteomes" id="UP001174210"/>
    </source>
</evidence>
<proteinExistence type="predicted"/>